<gene>
    <name evidence="2" type="ORF">MYCIT1_LOCUS27911</name>
</gene>
<feature type="compositionally biased region" description="Polar residues" evidence="1">
    <location>
        <begin position="874"/>
        <end position="885"/>
    </location>
</feature>
<feature type="non-terminal residue" evidence="2">
    <location>
        <position position="1"/>
    </location>
</feature>
<evidence type="ECO:0000256" key="1">
    <source>
        <dbReference type="SAM" id="MobiDB-lite"/>
    </source>
</evidence>
<dbReference type="Proteomes" id="UP001295794">
    <property type="component" value="Unassembled WGS sequence"/>
</dbReference>
<feature type="region of interest" description="Disordered" evidence="1">
    <location>
        <begin position="861"/>
        <end position="885"/>
    </location>
</feature>
<dbReference type="EMBL" id="CAVNYO010000423">
    <property type="protein sequence ID" value="CAK5278518.1"/>
    <property type="molecule type" value="Genomic_DNA"/>
</dbReference>
<reference evidence="2" key="1">
    <citation type="submission" date="2023-11" db="EMBL/GenBank/DDBJ databases">
        <authorList>
            <person name="De Vega J J."/>
            <person name="De Vega J J."/>
        </authorList>
    </citation>
    <scope>NUCLEOTIDE SEQUENCE</scope>
</reference>
<evidence type="ECO:0000313" key="2">
    <source>
        <dbReference type="EMBL" id="CAK5278518.1"/>
    </source>
</evidence>
<evidence type="ECO:0000313" key="3">
    <source>
        <dbReference type="Proteomes" id="UP001295794"/>
    </source>
</evidence>
<dbReference type="AlphaFoldDB" id="A0AAD2HM28"/>
<feature type="region of interest" description="Disordered" evidence="1">
    <location>
        <begin position="135"/>
        <end position="159"/>
    </location>
</feature>
<comment type="caution">
    <text evidence="2">The sequence shown here is derived from an EMBL/GenBank/DDBJ whole genome shotgun (WGS) entry which is preliminary data.</text>
</comment>
<protein>
    <recommendedName>
        <fullName evidence="4">DDE-1 domain-containing protein</fullName>
    </recommendedName>
</protein>
<evidence type="ECO:0008006" key="4">
    <source>
        <dbReference type="Google" id="ProtNLM"/>
    </source>
</evidence>
<keyword evidence="3" id="KW-1185">Reference proteome</keyword>
<accession>A0AAD2HM28</accession>
<sequence>HPLVHILTHTKMSLKNKKPPGPPQEMIEHIEYLGDLINNLPESLPDNPPESLLQFYVNEDIVEEAGTVFPAVSRALEISFETWKMKDAPIRFKEQGDRMKALVPFLKGVLKRMLASERVVFLDTWVDRLVKGAKDSGATGTRRKEKRASDDAEQVEPLPKRRKNAAMIVLLDSEDDTPQVVPRVTQHIDTTVVIPSTSNVSTKDNKQATLATMGWQTWADGAKALHLSATHQLHARKHKDHASEKALEAEAKLARKQEMGAERQKRFWERKKLEKDDSDVEMLPDAKNAHVVLRNGARAAALDDGVIDVAGVSRAGTQGWRERRDGLRGGVVQGPAVIPNYFQPFLWNLLHKTAVQEDWSPTRIVKRLQRDHPALFKTLSKGTISRWKEKGKNEWSVDTKKKISTGGVVTRTGRTGILAPFPNITLCVKNFLIGIRQSGGIVNVSITRGLLLSEVEQQAPQLLLKFKVSETYVRTFLASVMEWTSRAPTRAACHIPNDAPKLVDRTFFRIRYAILTGRIPPSLVINADQAGNYVLPAGSHTFHDKGAKQINVVAKDEKHAYTMMITSSAAGDFLPIQAIWAGKTAGSLPSNNAPNMAEALDRGFVFSSAKSAKTTSHFSTFSTMKEWVKGVIAPHRLKIIKRDSLNDDQSMVVFIDIYPVHIGTEFRTHVFDEYPFIILIFVPGGCTPIFQPADVGLQRIAKHILKQDSLDFLVDTFKKEFSNGVPPTDIKYPTSLPVLCDATVRGLVKMYDFFQTEEGHRVVKEAWWKCAVPNKPWNLLAECLTGKESEKALREFLRTDTSLAMEIANRCGATHLGAVMSGADVAEDVADFNANDDSDVPLSAVIKDALSITVASEAAGHSLPASEQVAPRTANDSTAGLVTNDQSEDIWPYTVNGRIWSSVAEPEDAEMAAQ</sequence>
<organism evidence="2 3">
    <name type="scientific">Mycena citricolor</name>
    <dbReference type="NCBI Taxonomy" id="2018698"/>
    <lineage>
        <taxon>Eukaryota</taxon>
        <taxon>Fungi</taxon>
        <taxon>Dikarya</taxon>
        <taxon>Basidiomycota</taxon>
        <taxon>Agaricomycotina</taxon>
        <taxon>Agaricomycetes</taxon>
        <taxon>Agaricomycetidae</taxon>
        <taxon>Agaricales</taxon>
        <taxon>Marasmiineae</taxon>
        <taxon>Mycenaceae</taxon>
        <taxon>Mycena</taxon>
    </lineage>
</organism>
<name>A0AAD2HM28_9AGAR</name>
<proteinExistence type="predicted"/>